<dbReference type="EMBL" id="QXFU01002033">
    <property type="protein sequence ID" value="KAE8991489.1"/>
    <property type="molecule type" value="Genomic_DNA"/>
</dbReference>
<proteinExistence type="predicted"/>
<organism evidence="2 3">
    <name type="scientific">Phytophthora rubi</name>
    <dbReference type="NCBI Taxonomy" id="129364"/>
    <lineage>
        <taxon>Eukaryota</taxon>
        <taxon>Sar</taxon>
        <taxon>Stramenopiles</taxon>
        <taxon>Oomycota</taxon>
        <taxon>Peronosporomycetes</taxon>
        <taxon>Peronosporales</taxon>
        <taxon>Peronosporaceae</taxon>
        <taxon>Phytophthora</taxon>
    </lineage>
</organism>
<dbReference type="AlphaFoldDB" id="A0A6A3J8F6"/>
<dbReference type="Proteomes" id="UP000435112">
    <property type="component" value="Unassembled WGS sequence"/>
</dbReference>
<accession>A0A6A3J8F6</accession>
<evidence type="ECO:0000313" key="2">
    <source>
        <dbReference type="EMBL" id="KAE8991489.1"/>
    </source>
</evidence>
<gene>
    <name evidence="2" type="ORF">PR002_g20832</name>
</gene>
<feature type="chain" id="PRO_5025619492" description="Pectate lyase" evidence="1">
    <location>
        <begin position="20"/>
        <end position="78"/>
    </location>
</feature>
<reference evidence="2 3" key="1">
    <citation type="submission" date="2018-09" db="EMBL/GenBank/DDBJ databases">
        <title>Genomic investigation of the strawberry pathogen Phytophthora fragariae indicates pathogenicity is determined by transcriptional variation in three key races.</title>
        <authorList>
            <person name="Adams T.M."/>
            <person name="Armitage A.D."/>
            <person name="Sobczyk M.K."/>
            <person name="Bates H.J."/>
            <person name="Dunwell J.M."/>
            <person name="Nellist C.F."/>
            <person name="Harrison R.J."/>
        </authorList>
    </citation>
    <scope>NUCLEOTIDE SEQUENCE [LARGE SCALE GENOMIC DNA]</scope>
    <source>
        <strain evidence="2 3">SCRP324</strain>
    </source>
</reference>
<name>A0A6A3J8F6_9STRA</name>
<dbReference type="OrthoDB" id="10274749at2759"/>
<keyword evidence="1" id="KW-0732">Signal</keyword>
<comment type="caution">
    <text evidence="2">The sequence shown here is derived from an EMBL/GenBank/DDBJ whole genome shotgun (WGS) entry which is preliminary data.</text>
</comment>
<evidence type="ECO:0000256" key="1">
    <source>
        <dbReference type="SAM" id="SignalP"/>
    </source>
</evidence>
<evidence type="ECO:0008006" key="4">
    <source>
        <dbReference type="Google" id="ProtNLM"/>
    </source>
</evidence>
<sequence>MQSRLVMLLSSVFVWGGWTSQVGCQPLAGSVLLATVGNGGAKILSEIDTLNPSLATICIKVGSDISLQIGGQNGCKPQ</sequence>
<protein>
    <recommendedName>
        <fullName evidence="4">Pectate lyase</fullName>
    </recommendedName>
</protein>
<evidence type="ECO:0000313" key="3">
    <source>
        <dbReference type="Proteomes" id="UP000435112"/>
    </source>
</evidence>
<feature type="signal peptide" evidence="1">
    <location>
        <begin position="1"/>
        <end position="19"/>
    </location>
</feature>